<sequence length="545" mass="62397">MKASNSSATVRISAQAVQTYQLIITLSKSADFIMSSGSIPTWRNSTNSSERPNNPRKRPAPSDAQEEAWVAEEDQFVLRQAKKKAALRVKGKRPKPIDWLAVTLSFIDPTKNALDEDEDDADLEVTDPEGLLESLDQQSLQELEKDIDTYLHLEQHPSNREYWQTMKLICKERLAGFSSGGRSARGIGSVSADVEKLLGPKTYEELEALEKQIRKKLDSDEPIDVDYWEHLLKSLKTFKARARLRKVSQAIVDSRLKALRKEQENEASRARMKLRGFVESIRHPTVSEKGTHAFLDPEPLLKLSPEDKTLDSVDERTFLQKVTQERQRIHKLGYVPANKIIRERPTANLPTPSSESRSTTAISALTSNVDDESSEMANAQFQREVARGVQENEEVFTNEENIAVNSSIPAQMQLRKPKFFNRVQLGYEWNKYNQTHYDHDNPPPKVVQGYRFNIFYPNLIDKTKAPTYRIEREGGRKRGQTVAPAGEDDTCIIRFIASPPYQDIAFRIVDKEWDYSAKRDRGFKSTFENGVLSLHFQFKKVYYRK</sequence>
<proteinExistence type="inferred from homology"/>
<gene>
    <name evidence="6" type="ORF">PV09_00482</name>
</gene>
<feature type="domain" description="Splicing factor cactin central" evidence="5">
    <location>
        <begin position="63"/>
        <end position="247"/>
    </location>
</feature>
<dbReference type="EMBL" id="KN847529">
    <property type="protein sequence ID" value="KIW09614.1"/>
    <property type="molecule type" value="Genomic_DNA"/>
</dbReference>
<evidence type="ECO:0000259" key="4">
    <source>
        <dbReference type="Pfam" id="PF09732"/>
    </source>
</evidence>
<evidence type="ECO:0000256" key="3">
    <source>
        <dbReference type="SAM" id="MobiDB-lite"/>
    </source>
</evidence>
<evidence type="ECO:0000259" key="5">
    <source>
        <dbReference type="Pfam" id="PF10312"/>
    </source>
</evidence>
<dbReference type="VEuPathDB" id="FungiDB:PV09_00482"/>
<dbReference type="GO" id="GO:0005681">
    <property type="term" value="C:spliceosomal complex"/>
    <property type="evidence" value="ECO:0007669"/>
    <property type="project" value="TreeGrafter"/>
</dbReference>
<dbReference type="RefSeq" id="XP_016219484.1">
    <property type="nucleotide sequence ID" value="XM_016353227.1"/>
</dbReference>
<accession>A0A0D2BDZ9</accession>
<dbReference type="PANTHER" id="PTHR21737">
    <property type="entry name" value="POLYGLUTAMINE BINDING PROTEIN 1/MARVEL MEMBRANE-ASSOCIATING DOMAIN CONTAINING 3"/>
    <property type="match status" value="1"/>
</dbReference>
<dbReference type="SMART" id="SM01050">
    <property type="entry name" value="CactinC_cactus"/>
    <property type="match status" value="1"/>
</dbReference>
<name>A0A0D2BDZ9_9PEZI</name>
<dbReference type="PANTHER" id="PTHR21737:SF4">
    <property type="entry name" value="SPLICING FACTOR CACTIN"/>
    <property type="match status" value="1"/>
</dbReference>
<evidence type="ECO:0000313" key="7">
    <source>
        <dbReference type="Proteomes" id="UP000053259"/>
    </source>
</evidence>
<dbReference type="InterPro" id="IPR018816">
    <property type="entry name" value="Cactin_central"/>
</dbReference>
<evidence type="ECO:0000313" key="6">
    <source>
        <dbReference type="EMBL" id="KIW09614.1"/>
    </source>
</evidence>
<evidence type="ECO:0000256" key="2">
    <source>
        <dbReference type="ARBA" id="ARBA00034534"/>
    </source>
</evidence>
<dbReference type="GeneID" id="27308455"/>
<dbReference type="EMBL" id="KN847529">
    <property type="protein sequence ID" value="KIW09615.1"/>
    <property type="molecule type" value="Genomic_DNA"/>
</dbReference>
<dbReference type="AlphaFoldDB" id="A0A0D2BDZ9"/>
<dbReference type="Pfam" id="PF09732">
    <property type="entry name" value="CactinC_cactus"/>
    <property type="match status" value="1"/>
</dbReference>
<dbReference type="HOGENOM" id="CLU_011759_2_1_1"/>
<dbReference type="Pfam" id="PF10312">
    <property type="entry name" value="Cactin_mid"/>
    <property type="match status" value="1"/>
</dbReference>
<dbReference type="STRING" id="253628.A0A0D2BDZ9"/>
<dbReference type="GO" id="GO:0045292">
    <property type="term" value="P:mRNA cis splicing, via spliceosome"/>
    <property type="evidence" value="ECO:0007669"/>
    <property type="project" value="TreeGrafter"/>
</dbReference>
<dbReference type="InterPro" id="IPR019134">
    <property type="entry name" value="Cactin_C"/>
</dbReference>
<evidence type="ECO:0000256" key="1">
    <source>
        <dbReference type="ARBA" id="ARBA00006895"/>
    </source>
</evidence>
<dbReference type="Proteomes" id="UP000053259">
    <property type="component" value="Unassembled WGS sequence"/>
</dbReference>
<dbReference type="OrthoDB" id="265955at2759"/>
<dbReference type="RefSeq" id="XP_016219483.1">
    <property type="nucleotide sequence ID" value="XM_016353226.1"/>
</dbReference>
<protein>
    <recommendedName>
        <fullName evidence="2">Splicing factor Cactin</fullName>
    </recommendedName>
</protein>
<feature type="compositionally biased region" description="Polar residues" evidence="3">
    <location>
        <begin position="37"/>
        <end position="52"/>
    </location>
</feature>
<reference evidence="6 7" key="1">
    <citation type="submission" date="2015-01" db="EMBL/GenBank/DDBJ databases">
        <title>The Genome Sequence of Ochroconis gallopava CBS43764.</title>
        <authorList>
            <consortium name="The Broad Institute Genomics Platform"/>
            <person name="Cuomo C."/>
            <person name="de Hoog S."/>
            <person name="Gorbushina A."/>
            <person name="Stielow B."/>
            <person name="Teixiera M."/>
            <person name="Abouelleil A."/>
            <person name="Chapman S.B."/>
            <person name="Priest M."/>
            <person name="Young S.K."/>
            <person name="Wortman J."/>
            <person name="Nusbaum C."/>
            <person name="Birren B."/>
        </authorList>
    </citation>
    <scope>NUCLEOTIDE SEQUENCE [LARGE SCALE GENOMIC DNA]</scope>
    <source>
        <strain evidence="6 7">CBS 43764</strain>
    </source>
</reference>
<comment type="similarity">
    <text evidence="1">Belongs to the CACTIN family.</text>
</comment>
<feature type="region of interest" description="Disordered" evidence="3">
    <location>
        <begin position="37"/>
        <end position="68"/>
    </location>
</feature>
<dbReference type="GO" id="GO:0005737">
    <property type="term" value="C:cytoplasm"/>
    <property type="evidence" value="ECO:0007669"/>
    <property type="project" value="TreeGrafter"/>
</dbReference>
<keyword evidence="7" id="KW-1185">Reference proteome</keyword>
<feature type="domain" description="Splicing factor Cactin C-terminal" evidence="4">
    <location>
        <begin position="411"/>
        <end position="545"/>
    </location>
</feature>
<organism evidence="6 7">
    <name type="scientific">Verruconis gallopava</name>
    <dbReference type="NCBI Taxonomy" id="253628"/>
    <lineage>
        <taxon>Eukaryota</taxon>
        <taxon>Fungi</taxon>
        <taxon>Dikarya</taxon>
        <taxon>Ascomycota</taxon>
        <taxon>Pezizomycotina</taxon>
        <taxon>Dothideomycetes</taxon>
        <taxon>Pleosporomycetidae</taxon>
        <taxon>Venturiales</taxon>
        <taxon>Sympoventuriaceae</taxon>
        <taxon>Verruconis</taxon>
    </lineage>
</organism>